<proteinExistence type="inferred from homology"/>
<dbReference type="Proteomes" id="UP001163046">
    <property type="component" value="Unassembled WGS sequence"/>
</dbReference>
<organism evidence="6 7">
    <name type="scientific">Desmophyllum pertusum</name>
    <dbReference type="NCBI Taxonomy" id="174260"/>
    <lineage>
        <taxon>Eukaryota</taxon>
        <taxon>Metazoa</taxon>
        <taxon>Cnidaria</taxon>
        <taxon>Anthozoa</taxon>
        <taxon>Hexacorallia</taxon>
        <taxon>Scleractinia</taxon>
        <taxon>Caryophylliina</taxon>
        <taxon>Caryophylliidae</taxon>
        <taxon>Desmophyllum</taxon>
    </lineage>
</organism>
<dbReference type="GO" id="GO:0008395">
    <property type="term" value="F:steroid hydroxylase activity"/>
    <property type="evidence" value="ECO:0007669"/>
    <property type="project" value="TreeGrafter"/>
</dbReference>
<dbReference type="OrthoDB" id="1470350at2759"/>
<evidence type="ECO:0000313" key="6">
    <source>
        <dbReference type="EMBL" id="KAJ7381554.1"/>
    </source>
</evidence>
<dbReference type="InterPro" id="IPR001128">
    <property type="entry name" value="Cyt_P450"/>
</dbReference>
<gene>
    <name evidence="6" type="primary">TBXAS1_33</name>
    <name evidence="6" type="ORF">OS493_040490</name>
</gene>
<keyword evidence="3" id="KW-0479">Metal-binding</keyword>
<evidence type="ECO:0000256" key="5">
    <source>
        <dbReference type="ARBA" id="ARBA00023004"/>
    </source>
</evidence>
<dbReference type="Gene3D" id="1.10.630.10">
    <property type="entry name" value="Cytochrome P450"/>
    <property type="match status" value="1"/>
</dbReference>
<evidence type="ECO:0000256" key="2">
    <source>
        <dbReference type="ARBA" id="ARBA00022617"/>
    </source>
</evidence>
<feature type="non-terminal residue" evidence="6">
    <location>
        <position position="1"/>
    </location>
</feature>
<dbReference type="Pfam" id="PF00067">
    <property type="entry name" value="p450"/>
    <property type="match status" value="1"/>
</dbReference>
<comment type="similarity">
    <text evidence="1">Belongs to the cytochrome P450 family.</text>
</comment>
<sequence length="228" mass="25705">AIGDGPVYFHNKRVVKCFQDDDWKEESVPTITPTFSALRFEARVSCQFLKDPNAVLQQRFKSIAPLVHQSCDTLNKKLEKIAESGKIVDMWRIYGQVYDGSYIGISIRRPDRHTDSLMMNLVLPFMKPVLQLVTSLLFHSSSTKQAKSAAFIVNAAQEVMHLRRQTGVFTEVTDSAGKQVSKLSDDEVLAQSFTFILAGYETTSNTLAYTTYCLALNPEVQEKLIEEN</sequence>
<comment type="caution">
    <text evidence="6">The sequence shown here is derived from an EMBL/GenBank/DDBJ whole genome shotgun (WGS) entry which is preliminary data.</text>
</comment>
<evidence type="ECO:0000256" key="3">
    <source>
        <dbReference type="ARBA" id="ARBA00022723"/>
    </source>
</evidence>
<dbReference type="PANTHER" id="PTHR24302:SF42">
    <property type="entry name" value="CYTOCHROME P450 FAMILY 3 SUBFAMILY A MEMBER 4"/>
    <property type="match status" value="1"/>
</dbReference>
<dbReference type="PANTHER" id="PTHR24302">
    <property type="entry name" value="CYTOCHROME P450 FAMILY 3"/>
    <property type="match status" value="1"/>
</dbReference>
<protein>
    <submittedName>
        <fullName evidence="6">Thromboxane-A synthase</fullName>
    </submittedName>
</protein>
<reference evidence="6" key="1">
    <citation type="submission" date="2023-01" db="EMBL/GenBank/DDBJ databases">
        <title>Genome assembly of the deep-sea coral Lophelia pertusa.</title>
        <authorList>
            <person name="Herrera S."/>
            <person name="Cordes E."/>
        </authorList>
    </citation>
    <scope>NUCLEOTIDE SEQUENCE</scope>
    <source>
        <strain evidence="6">USNM1676648</strain>
        <tissue evidence="6">Polyp</tissue>
    </source>
</reference>
<evidence type="ECO:0000313" key="7">
    <source>
        <dbReference type="Proteomes" id="UP001163046"/>
    </source>
</evidence>
<accession>A0A9X0D1M0</accession>
<dbReference type="InterPro" id="IPR050705">
    <property type="entry name" value="Cytochrome_P450_3A"/>
</dbReference>
<dbReference type="InterPro" id="IPR036396">
    <property type="entry name" value="Cyt_P450_sf"/>
</dbReference>
<keyword evidence="5" id="KW-0408">Iron</keyword>
<dbReference type="GO" id="GO:0020037">
    <property type="term" value="F:heme binding"/>
    <property type="evidence" value="ECO:0007669"/>
    <property type="project" value="InterPro"/>
</dbReference>
<keyword evidence="4" id="KW-0560">Oxidoreductase</keyword>
<evidence type="ECO:0000256" key="1">
    <source>
        <dbReference type="ARBA" id="ARBA00010617"/>
    </source>
</evidence>
<dbReference type="EMBL" id="MU826266">
    <property type="protein sequence ID" value="KAJ7381554.1"/>
    <property type="molecule type" value="Genomic_DNA"/>
</dbReference>
<keyword evidence="7" id="KW-1185">Reference proteome</keyword>
<evidence type="ECO:0000256" key="4">
    <source>
        <dbReference type="ARBA" id="ARBA00023002"/>
    </source>
</evidence>
<keyword evidence="2" id="KW-0349">Heme</keyword>
<dbReference type="AlphaFoldDB" id="A0A9X0D1M0"/>
<name>A0A9X0D1M0_9CNID</name>
<dbReference type="GO" id="GO:0016705">
    <property type="term" value="F:oxidoreductase activity, acting on paired donors, with incorporation or reduction of molecular oxygen"/>
    <property type="evidence" value="ECO:0007669"/>
    <property type="project" value="InterPro"/>
</dbReference>
<dbReference type="GO" id="GO:0005506">
    <property type="term" value="F:iron ion binding"/>
    <property type="evidence" value="ECO:0007669"/>
    <property type="project" value="InterPro"/>
</dbReference>
<dbReference type="SUPFAM" id="SSF48264">
    <property type="entry name" value="Cytochrome P450"/>
    <property type="match status" value="1"/>
</dbReference>